<feature type="region of interest" description="Disordered" evidence="1">
    <location>
        <begin position="61"/>
        <end position="146"/>
    </location>
</feature>
<feature type="region of interest" description="Disordered" evidence="1">
    <location>
        <begin position="1"/>
        <end position="21"/>
    </location>
</feature>
<feature type="compositionally biased region" description="Low complexity" evidence="1">
    <location>
        <begin position="98"/>
        <end position="124"/>
    </location>
</feature>
<sequence length="383" mass="41835">MPMNCSAAANSPHHSPPAHRCERSNRHLTDWLPAGRDVPQDIVEFMDPVGLRHRLRLGHVSRSRPQRTEIAWPSPQVDPYAAFPDGARRPRPPHRARTQPTASSASTRRGRPGAARRAPQSRSSHPGAATSRTFAKRPRPSCNPYPLLNRRGAIEAPSTLPAGLRWWCVPRGSMAASATSTPTSPQVALPGSRAARPGSASFVRTEIPIHRIGSSPVSNIALYTFGVLDPAADPAAMDDFSTRGPKIFSASDDAPGFLGRAGGDGDGYTAHEPGEDFGRWGIYLLPLGLPDFAGHDPHAHIATLSLWRDVESARLFVYNGLHRESLKLRYDWFLKGPWPGHVLWNIEDDVVPSWSDGVARLEALARDGESAQHFTFGSRWGRA</sequence>
<feature type="region of interest" description="Disordered" evidence="1">
    <location>
        <begin position="177"/>
        <end position="196"/>
    </location>
</feature>
<accession>A0A6N7YX62</accession>
<feature type="compositionally biased region" description="Low complexity" evidence="1">
    <location>
        <begin position="1"/>
        <end position="13"/>
    </location>
</feature>
<reference evidence="3 4" key="1">
    <citation type="submission" date="2019-11" db="EMBL/GenBank/DDBJ databases">
        <title>Draft genome of Amycolatopsis RM579.</title>
        <authorList>
            <person name="Duangmal K."/>
            <person name="Mingma R."/>
        </authorList>
    </citation>
    <scope>NUCLEOTIDE SEQUENCE [LARGE SCALE GENOMIC DNA]</scope>
    <source>
        <strain evidence="3 4">RM579</strain>
    </source>
</reference>
<dbReference type="InterPro" id="IPR021708">
    <property type="entry name" value="DUF3291"/>
</dbReference>
<evidence type="ECO:0000256" key="1">
    <source>
        <dbReference type="SAM" id="MobiDB-lite"/>
    </source>
</evidence>
<keyword evidence="4" id="KW-1185">Reference proteome</keyword>
<evidence type="ECO:0000313" key="3">
    <source>
        <dbReference type="EMBL" id="MTD56478.1"/>
    </source>
</evidence>
<organism evidence="3 4">
    <name type="scientific">Amycolatopsis pithecellobii</name>
    <dbReference type="NCBI Taxonomy" id="664692"/>
    <lineage>
        <taxon>Bacteria</taxon>
        <taxon>Bacillati</taxon>
        <taxon>Actinomycetota</taxon>
        <taxon>Actinomycetes</taxon>
        <taxon>Pseudonocardiales</taxon>
        <taxon>Pseudonocardiaceae</taxon>
        <taxon>Amycolatopsis</taxon>
    </lineage>
</organism>
<dbReference type="Proteomes" id="UP000440096">
    <property type="component" value="Unassembled WGS sequence"/>
</dbReference>
<evidence type="ECO:0000313" key="4">
    <source>
        <dbReference type="Proteomes" id="UP000440096"/>
    </source>
</evidence>
<feature type="domain" description="DUF3291" evidence="2">
    <location>
        <begin position="221"/>
        <end position="378"/>
    </location>
</feature>
<dbReference type="AlphaFoldDB" id="A0A6N7YX62"/>
<dbReference type="OrthoDB" id="2376237at2"/>
<protein>
    <submittedName>
        <fullName evidence="3">DUF3291 domain-containing protein</fullName>
    </submittedName>
</protein>
<evidence type="ECO:0000259" key="2">
    <source>
        <dbReference type="Pfam" id="PF11695"/>
    </source>
</evidence>
<dbReference type="Pfam" id="PF11695">
    <property type="entry name" value="DUF3291"/>
    <property type="match status" value="1"/>
</dbReference>
<name>A0A6N7YX62_9PSEU</name>
<gene>
    <name evidence="3" type="ORF">GKO32_21230</name>
</gene>
<proteinExistence type="predicted"/>
<dbReference type="EMBL" id="WMBA01000035">
    <property type="protein sequence ID" value="MTD56478.1"/>
    <property type="molecule type" value="Genomic_DNA"/>
</dbReference>
<comment type="caution">
    <text evidence="3">The sequence shown here is derived from an EMBL/GenBank/DDBJ whole genome shotgun (WGS) entry which is preliminary data.</text>
</comment>